<dbReference type="InterPro" id="IPR011011">
    <property type="entry name" value="Znf_FYVE_PHD"/>
</dbReference>
<keyword evidence="5" id="KW-0175">Coiled coil</keyword>
<dbReference type="Gene3D" id="3.30.40.10">
    <property type="entry name" value="Zinc/RING finger domain, C3HC4 (zinc finger)"/>
    <property type="match status" value="1"/>
</dbReference>
<dbReference type="OrthoDB" id="79940at2759"/>
<keyword evidence="9" id="KW-1185">Reference proteome</keyword>
<dbReference type="InterPro" id="IPR015390">
    <property type="entry name" value="Rabaptin_Rab5-bd_dom"/>
</dbReference>
<keyword evidence="2 4" id="KW-0863">Zinc-finger</keyword>
<accession>A0A0B2V7U2</accession>
<evidence type="ECO:0000313" key="9">
    <source>
        <dbReference type="Proteomes" id="UP000031036"/>
    </source>
</evidence>
<dbReference type="PROSITE" id="PS50178">
    <property type="entry name" value="ZF_FYVE"/>
    <property type="match status" value="1"/>
</dbReference>
<feature type="coiled-coil region" evidence="5">
    <location>
        <begin position="136"/>
        <end position="174"/>
    </location>
</feature>
<gene>
    <name evidence="8" type="primary">RABEP1</name>
    <name evidence="8" type="ORF">Tcan_12472</name>
</gene>
<dbReference type="InterPro" id="IPR000306">
    <property type="entry name" value="Znf_FYVE"/>
</dbReference>
<organism evidence="8 9">
    <name type="scientific">Toxocara canis</name>
    <name type="common">Canine roundworm</name>
    <dbReference type="NCBI Taxonomy" id="6265"/>
    <lineage>
        <taxon>Eukaryota</taxon>
        <taxon>Metazoa</taxon>
        <taxon>Ecdysozoa</taxon>
        <taxon>Nematoda</taxon>
        <taxon>Chromadorea</taxon>
        <taxon>Rhabditida</taxon>
        <taxon>Spirurina</taxon>
        <taxon>Ascaridomorpha</taxon>
        <taxon>Ascaridoidea</taxon>
        <taxon>Toxocaridae</taxon>
        <taxon>Toxocara</taxon>
    </lineage>
</organism>
<dbReference type="OMA" id="MVEYRAV"/>
<sequence>MEVSESAPPSDASLTPAIVADISESAHRETPNTLVDTNVDVDEPLNEEGSPARSSSVPSPTNVLPCEMCHNYEANLTKLQDSERNLKEQLAAAQHLADRYQTELSGERLYRNELESKMNSLCADAEKEANLAMKGNENSTEALSQIDERCERLRQEQRRKVYLLKDRLRQMNEEMIKLSQRYLKLLGANRKCAAEMQAQPIELPTDVDQLQFMCLQLREELIETRAAKEHNEAVLRDEITMLQVQRREDEIEKQRLERALTEQVNGYSEELGLARSELSTLQDASQKMEQMEKRMVEYRAVIEELEKQVKSTQKERTDLEMTLAVYKQKNELESKMNSLCADAEKEANLAMKGNENSTEALSQIDERCERLRQEQRRKVYLLKDRLRQMNEEMIKLSQRYLKLLGANRKCAAEMQAQPIELPTDVDQLQFMCLQLREELIETRAAKEHNEAVLRDEITMLQVQRREDEIEKQRLERALTEQVNGYSEELGLARSELSTLQDASQKMEQMEKRMVEYRAVIEELEKQVKSTQKERTDLEMTLAVYKQKCTALQQELDTSETVQKDFVKLSQNLQIELEKIRQAEQEVRWQFNDDVHACNQCHANFSKSSAKLHCQHCGKIFCAQCLTWKVPAGPHGRLAKVCKVCHTLLIRDSAPFFSHSDQDPP</sequence>
<dbReference type="Gene3D" id="1.20.5.730">
    <property type="entry name" value="Single helix bin"/>
    <property type="match status" value="1"/>
</dbReference>
<dbReference type="Pfam" id="PF09311">
    <property type="entry name" value="Rab5-bind"/>
    <property type="match status" value="1"/>
</dbReference>
<dbReference type="PANTHER" id="PTHR31179:SF7">
    <property type="entry name" value="FYVE-TYPE DOMAIN-CONTAINING PROTEIN"/>
    <property type="match status" value="1"/>
</dbReference>
<feature type="region of interest" description="Disordered" evidence="6">
    <location>
        <begin position="1"/>
        <end position="60"/>
    </location>
</feature>
<dbReference type="EMBL" id="JPKZ01002267">
    <property type="protein sequence ID" value="KHN77579.1"/>
    <property type="molecule type" value="Genomic_DNA"/>
</dbReference>
<evidence type="ECO:0000256" key="3">
    <source>
        <dbReference type="ARBA" id="ARBA00022833"/>
    </source>
</evidence>
<evidence type="ECO:0000256" key="1">
    <source>
        <dbReference type="ARBA" id="ARBA00022723"/>
    </source>
</evidence>
<dbReference type="GO" id="GO:0008270">
    <property type="term" value="F:zinc ion binding"/>
    <property type="evidence" value="ECO:0007669"/>
    <property type="project" value="UniProtKB-KW"/>
</dbReference>
<evidence type="ECO:0000256" key="2">
    <source>
        <dbReference type="ARBA" id="ARBA00022771"/>
    </source>
</evidence>
<dbReference type="InterPro" id="IPR003914">
    <property type="entry name" value="Rabaptin"/>
</dbReference>
<dbReference type="SUPFAM" id="SSF57903">
    <property type="entry name" value="FYVE/PHD zinc finger"/>
    <property type="match status" value="1"/>
</dbReference>
<evidence type="ECO:0000313" key="8">
    <source>
        <dbReference type="EMBL" id="KHN77579.1"/>
    </source>
</evidence>
<evidence type="ECO:0000256" key="4">
    <source>
        <dbReference type="PROSITE-ProRule" id="PRU00091"/>
    </source>
</evidence>
<dbReference type="STRING" id="6265.A0A0B2V7U2"/>
<comment type="caution">
    <text evidence="8">The sequence shown here is derived from an EMBL/GenBank/DDBJ whole genome shotgun (WGS) entry which is preliminary data.</text>
</comment>
<dbReference type="CDD" id="cd15739">
    <property type="entry name" value="FYVE_RABE_unchar"/>
    <property type="match status" value="1"/>
</dbReference>
<feature type="coiled-coil region" evidence="5">
    <location>
        <begin position="354"/>
        <end position="392"/>
    </location>
</feature>
<dbReference type="FunFam" id="1.20.5.730:FF:000005">
    <property type="entry name" value="RABaptiN (Rab effector)"/>
    <property type="match status" value="1"/>
</dbReference>
<evidence type="ECO:0000256" key="6">
    <source>
        <dbReference type="SAM" id="MobiDB-lite"/>
    </source>
</evidence>
<proteinExistence type="predicted"/>
<evidence type="ECO:0000259" key="7">
    <source>
        <dbReference type="PROSITE" id="PS50178"/>
    </source>
</evidence>
<keyword evidence="1" id="KW-0479">Metal-binding</keyword>
<dbReference type="PANTHER" id="PTHR31179">
    <property type="entry name" value="RAB GTPASE-BINDING EFFECTOR PROTEIN"/>
    <property type="match status" value="1"/>
</dbReference>
<protein>
    <submittedName>
        <fullName evidence="8">Rab GTPase-binding effector protein 1</fullName>
    </submittedName>
</protein>
<dbReference type="SUPFAM" id="SSF103652">
    <property type="entry name" value="G protein-binding domain"/>
    <property type="match status" value="1"/>
</dbReference>
<feature type="coiled-coil region" evidence="5">
    <location>
        <begin position="457"/>
        <end position="585"/>
    </location>
</feature>
<dbReference type="GO" id="GO:0005096">
    <property type="term" value="F:GTPase activator activity"/>
    <property type="evidence" value="ECO:0007669"/>
    <property type="project" value="InterPro"/>
</dbReference>
<dbReference type="InterPro" id="IPR017455">
    <property type="entry name" value="Znf_FYVE-rel"/>
</dbReference>
<reference evidence="8 9" key="1">
    <citation type="submission" date="2014-11" db="EMBL/GenBank/DDBJ databases">
        <title>Genetic blueprint of the zoonotic pathogen Toxocara canis.</title>
        <authorList>
            <person name="Zhu X.-Q."/>
            <person name="Korhonen P.K."/>
            <person name="Cai H."/>
            <person name="Young N.D."/>
            <person name="Nejsum P."/>
            <person name="von Samson-Himmelstjerna G."/>
            <person name="Boag P.R."/>
            <person name="Tan P."/>
            <person name="Li Q."/>
            <person name="Min J."/>
            <person name="Yang Y."/>
            <person name="Wang X."/>
            <person name="Fang X."/>
            <person name="Hall R.S."/>
            <person name="Hofmann A."/>
            <person name="Sternberg P.W."/>
            <person name="Jex A.R."/>
            <person name="Gasser R.B."/>
        </authorList>
    </citation>
    <scope>NUCLEOTIDE SEQUENCE [LARGE SCALE GENOMIC DNA]</scope>
    <source>
        <strain evidence="8">PN_DK_2014</strain>
    </source>
</reference>
<dbReference type="Pfam" id="PF01363">
    <property type="entry name" value="FYVE"/>
    <property type="match status" value="1"/>
</dbReference>
<dbReference type="SMART" id="SM00064">
    <property type="entry name" value="FYVE"/>
    <property type="match status" value="1"/>
</dbReference>
<keyword evidence="3" id="KW-0862">Zinc</keyword>
<dbReference type="AlphaFoldDB" id="A0A0B2V7U2"/>
<evidence type="ECO:0000256" key="5">
    <source>
        <dbReference type="SAM" id="Coils"/>
    </source>
</evidence>
<dbReference type="GO" id="GO:0006897">
    <property type="term" value="P:endocytosis"/>
    <property type="evidence" value="ECO:0007669"/>
    <property type="project" value="InterPro"/>
</dbReference>
<dbReference type="Proteomes" id="UP000031036">
    <property type="component" value="Unassembled WGS sequence"/>
</dbReference>
<name>A0A0B2V7U2_TOXCA</name>
<dbReference type="InterPro" id="IPR013083">
    <property type="entry name" value="Znf_RING/FYVE/PHD"/>
</dbReference>
<feature type="coiled-coil region" evidence="5">
    <location>
        <begin position="239"/>
        <end position="329"/>
    </location>
</feature>
<feature type="domain" description="FYVE-type" evidence="7">
    <location>
        <begin position="591"/>
        <end position="649"/>
    </location>
</feature>
<feature type="coiled-coil region" evidence="5">
    <location>
        <begin position="69"/>
        <end position="103"/>
    </location>
</feature>